<dbReference type="AlphaFoldDB" id="A0A401GQD4"/>
<reference evidence="1 2" key="1">
    <citation type="journal article" date="2018" name="Sci. Rep.">
        <title>Genome sequence of the cauliflower mushroom Sparassis crispa (Hanabiratake) and its association with beneficial usage.</title>
        <authorList>
            <person name="Kiyama R."/>
            <person name="Furutani Y."/>
            <person name="Kawaguchi K."/>
            <person name="Nakanishi T."/>
        </authorList>
    </citation>
    <scope>NUCLEOTIDE SEQUENCE [LARGE SCALE GENOMIC DNA]</scope>
</reference>
<evidence type="ECO:0000313" key="2">
    <source>
        <dbReference type="Proteomes" id="UP000287166"/>
    </source>
</evidence>
<dbReference type="GeneID" id="38781350"/>
<dbReference type="RefSeq" id="XP_027615346.1">
    <property type="nucleotide sequence ID" value="XM_027759545.1"/>
</dbReference>
<gene>
    <name evidence="1" type="ORF">SCP_0604120</name>
</gene>
<dbReference type="InParanoid" id="A0A401GQD4"/>
<keyword evidence="2" id="KW-1185">Reference proteome</keyword>
<evidence type="ECO:0000313" key="1">
    <source>
        <dbReference type="EMBL" id="GBE84433.1"/>
    </source>
</evidence>
<accession>A0A401GQD4</accession>
<organism evidence="1 2">
    <name type="scientific">Sparassis crispa</name>
    <dbReference type="NCBI Taxonomy" id="139825"/>
    <lineage>
        <taxon>Eukaryota</taxon>
        <taxon>Fungi</taxon>
        <taxon>Dikarya</taxon>
        <taxon>Basidiomycota</taxon>
        <taxon>Agaricomycotina</taxon>
        <taxon>Agaricomycetes</taxon>
        <taxon>Polyporales</taxon>
        <taxon>Sparassidaceae</taxon>
        <taxon>Sparassis</taxon>
    </lineage>
</organism>
<dbReference type="EMBL" id="BFAD01000006">
    <property type="protein sequence ID" value="GBE84433.1"/>
    <property type="molecule type" value="Genomic_DNA"/>
</dbReference>
<proteinExistence type="predicted"/>
<dbReference type="Proteomes" id="UP000287166">
    <property type="component" value="Unassembled WGS sequence"/>
</dbReference>
<sequence>MHFVHSQPKRKTFYGKWRPPYYQAKTCDEQMFFARGKSVGTMTKRSMADKSRYVQFSGQTTVRILSPPSSSLVTPHVKLSASDENPETKLDALAAYGQNKPRREKVKLPSVLSEEFAGVPFRGFAPTFHSLPMTFRALPP</sequence>
<comment type="caution">
    <text evidence="1">The sequence shown here is derived from an EMBL/GenBank/DDBJ whole genome shotgun (WGS) entry which is preliminary data.</text>
</comment>
<protein>
    <submittedName>
        <fullName evidence="1">Uncharacterized protein</fullName>
    </submittedName>
</protein>
<name>A0A401GQD4_9APHY</name>